<dbReference type="KEGG" id="chd:Calhy_0413"/>
<feature type="region of interest" description="Disordered" evidence="1">
    <location>
        <begin position="253"/>
        <end position="294"/>
    </location>
</feature>
<reference evidence="2 3" key="2">
    <citation type="journal article" date="2011" name="J. Bacteriol.">
        <title>Complete genome sequences for the anaerobic, extremely thermophilic plant biomass-degrading bacteria Caldicellulosiruptor hydrothermalis, Caldicellulosiruptor kristjanssonii, Caldicellulosiruptor kronotskyensis, Caldicellulosiruptor owensenis, and Caldicellulosiruptor lactoaceticus.</title>
        <authorList>
            <person name="Blumer-Schuette S.E."/>
            <person name="Ozdemir I."/>
            <person name="Mistry D."/>
            <person name="Lucas S."/>
            <person name="Lapidus A."/>
            <person name="Cheng J.F."/>
            <person name="Goodwin L.A."/>
            <person name="Pitluck S."/>
            <person name="Land M.L."/>
            <person name="Hauser L.J."/>
            <person name="Woyke T."/>
            <person name="Mikhailova N."/>
            <person name="Pati A."/>
            <person name="Kyrpides N.C."/>
            <person name="Ivanova N."/>
            <person name="Detter J.C."/>
            <person name="Walston-Davenport K."/>
            <person name="Han S."/>
            <person name="Adams M.W."/>
            <person name="Kelly R.M."/>
        </authorList>
    </citation>
    <scope>NUCLEOTIDE SEQUENCE [LARGE SCALE GENOMIC DNA]</scope>
    <source>
        <strain evidence="3">DSM 18901 / VKM B-2411 / 108</strain>
    </source>
</reference>
<protein>
    <recommendedName>
        <fullName evidence="4">Primosome, DnaD subunit</fullName>
    </recommendedName>
</protein>
<evidence type="ECO:0000313" key="3">
    <source>
        <dbReference type="Proteomes" id="UP000006890"/>
    </source>
</evidence>
<dbReference type="STRING" id="632292.Calhy_0413"/>
<proteinExistence type="predicted"/>
<gene>
    <name evidence="2" type="ordered locus">Calhy_0413</name>
</gene>
<sequence length="558" mass="62994">MARKRMIDPSIWSDEKLGLLSPLHRLLFIGLFSNADDEGRLPGHPNYIKSLIFPYDNDITPQNVEAMLNDLNSKGFILTYMVNGQRYIQVVNFLKYQKINRPTPSKIPPPPVETTVKNATSCFSESSLNTHGVLNEYSLNTHEVFTENSLNTHEQFTAQIEKEKEKENKNNKDVVTNVTTSRTGSDEPACVAEEYKISTSTQEKKLEGEQGMAVTSEPEQVTETAVQLDTNNNALNTTGEDELEQLLEEFFEDEGEPAENQDTAKTKEPLAATGEGEKEKSSDPVEVPGNQETAKSKEHLIITGVELEDSEECSTIPQAQDTAITDEIELLEGFFKDSSDQCTTIDTATCDSTPFAERKDTATACMTVAESMDSKVVEIGDFVRGVVENFKQELETSPASEPVTQDKLKEISQILQQNKIECRKRDAPATNDDDFQEEEKEIQELTNQKLIARLVGKYRRVTGMKSKDDFPRIGHLYLEFNYAIVEQAIGVIEKRIKQNVKIKDPVAYLYKVCEGIEKKMEERHEKYKKKENKGRHYSLINFSPEVLKIVEGGYQNDL</sequence>
<evidence type="ECO:0008006" key="4">
    <source>
        <dbReference type="Google" id="ProtNLM"/>
    </source>
</evidence>
<name>E4QBY7_CALH1</name>
<organism evidence="2 3">
    <name type="scientific">Caldicellulosiruptor hydrothermalis (strain DSM 18901 / VKM B-2411 / 108)</name>
    <dbReference type="NCBI Taxonomy" id="632292"/>
    <lineage>
        <taxon>Bacteria</taxon>
        <taxon>Bacillati</taxon>
        <taxon>Bacillota</taxon>
        <taxon>Bacillota incertae sedis</taxon>
        <taxon>Caldicellulosiruptorales</taxon>
        <taxon>Caldicellulosiruptoraceae</taxon>
        <taxon>Caldicellulosiruptor</taxon>
    </lineage>
</organism>
<dbReference type="Proteomes" id="UP000006890">
    <property type="component" value="Chromosome"/>
</dbReference>
<evidence type="ECO:0000256" key="1">
    <source>
        <dbReference type="SAM" id="MobiDB-lite"/>
    </source>
</evidence>
<dbReference type="EMBL" id="CP002219">
    <property type="protein sequence ID" value="ADQ06161.1"/>
    <property type="molecule type" value="Genomic_DNA"/>
</dbReference>
<evidence type="ECO:0000313" key="2">
    <source>
        <dbReference type="EMBL" id="ADQ06161.1"/>
    </source>
</evidence>
<reference key="1">
    <citation type="submission" date="2010-09" db="EMBL/GenBank/DDBJ databases">
        <title>Complete sequence of Caldicellulosiruptor hydrothermalis 108.</title>
        <authorList>
            <consortium name="US DOE Joint Genome Institute"/>
            <person name="Lucas S."/>
            <person name="Copeland A."/>
            <person name="Lapidus A."/>
            <person name="Cheng J.-F."/>
            <person name="Bruce D."/>
            <person name="Goodwin L."/>
            <person name="Pitluck S."/>
            <person name="Davenport K."/>
            <person name="Detter J.C."/>
            <person name="Han C."/>
            <person name="Tapia R."/>
            <person name="Land M."/>
            <person name="Hauser L."/>
            <person name="Chang Y.-J."/>
            <person name="Jeffries C."/>
            <person name="Kyrpides N."/>
            <person name="Ivanova N."/>
            <person name="Mikhailova N."/>
            <person name="Blumer-Schuette S.E."/>
            <person name="Kelly R.M."/>
            <person name="Woyke T."/>
        </authorList>
    </citation>
    <scope>NUCLEOTIDE SEQUENCE</scope>
    <source>
        <strain>108</strain>
    </source>
</reference>
<accession>E4QBY7</accession>
<dbReference type="AlphaFoldDB" id="E4QBY7"/>
<dbReference type="HOGENOM" id="CLU_488076_0_0_9"/>
<keyword evidence="3" id="KW-1185">Reference proteome</keyword>
<dbReference type="eggNOG" id="ENOG5033070">
    <property type="taxonomic scope" value="Bacteria"/>
</dbReference>